<evidence type="ECO:0000256" key="1">
    <source>
        <dbReference type="SAM" id="MobiDB-lite"/>
    </source>
</evidence>
<dbReference type="AlphaFoldDB" id="A0A5F8HBZ2"/>
<organism evidence="3 4">
    <name type="scientific">Monodelphis domestica</name>
    <name type="common">Gray short-tailed opossum</name>
    <dbReference type="NCBI Taxonomy" id="13616"/>
    <lineage>
        <taxon>Eukaryota</taxon>
        <taxon>Metazoa</taxon>
        <taxon>Chordata</taxon>
        <taxon>Craniata</taxon>
        <taxon>Vertebrata</taxon>
        <taxon>Euteleostomi</taxon>
        <taxon>Mammalia</taxon>
        <taxon>Metatheria</taxon>
        <taxon>Didelphimorphia</taxon>
        <taxon>Didelphidae</taxon>
        <taxon>Monodelphis</taxon>
    </lineage>
</organism>
<reference evidence="3 4" key="1">
    <citation type="journal article" date="2007" name="Nature">
        <title>Genome of the marsupial Monodelphis domestica reveals innovation in non-coding sequences.</title>
        <authorList>
            <person name="Mikkelsen T.S."/>
            <person name="Wakefield M.J."/>
            <person name="Aken B."/>
            <person name="Amemiya C.T."/>
            <person name="Chang J.L."/>
            <person name="Duke S."/>
            <person name="Garber M."/>
            <person name="Gentles A.J."/>
            <person name="Goodstadt L."/>
            <person name="Heger A."/>
            <person name="Jurka J."/>
            <person name="Kamal M."/>
            <person name="Mauceli E."/>
            <person name="Searle S.M."/>
            <person name="Sharpe T."/>
            <person name="Baker M.L."/>
            <person name="Batzer M.A."/>
            <person name="Benos P.V."/>
            <person name="Belov K."/>
            <person name="Clamp M."/>
            <person name="Cook A."/>
            <person name="Cuff J."/>
            <person name="Das R."/>
            <person name="Davidow L."/>
            <person name="Deakin J.E."/>
            <person name="Fazzari M.J."/>
            <person name="Glass J.L."/>
            <person name="Grabherr M."/>
            <person name="Greally J.M."/>
            <person name="Gu W."/>
            <person name="Hore T.A."/>
            <person name="Huttley G.A."/>
            <person name="Kleber M."/>
            <person name="Jirtle R.L."/>
            <person name="Koina E."/>
            <person name="Lee J.T."/>
            <person name="Mahony S."/>
            <person name="Marra M.A."/>
            <person name="Miller R.D."/>
            <person name="Nicholls R.D."/>
            <person name="Oda M."/>
            <person name="Papenfuss A.T."/>
            <person name="Parra Z.E."/>
            <person name="Pollock D.D."/>
            <person name="Ray D.A."/>
            <person name="Schein J.E."/>
            <person name="Speed T.P."/>
            <person name="Thompson K."/>
            <person name="VandeBerg J.L."/>
            <person name="Wade C.M."/>
            <person name="Walker J.A."/>
            <person name="Waters P.D."/>
            <person name="Webber C."/>
            <person name="Weidman J.R."/>
            <person name="Xie X."/>
            <person name="Zody M.C."/>
            <person name="Baldwin J."/>
            <person name="Abdouelleil A."/>
            <person name="Abdulkadir J."/>
            <person name="Abebe A."/>
            <person name="Abera B."/>
            <person name="Abreu J."/>
            <person name="Acer S.C."/>
            <person name="Aftuck L."/>
            <person name="Alexander A."/>
            <person name="An P."/>
            <person name="Anderson E."/>
            <person name="Anderson S."/>
            <person name="Arachi H."/>
            <person name="Azer M."/>
            <person name="Bachantsang P."/>
            <person name="Barry A."/>
            <person name="Bayul T."/>
            <person name="Berlin A."/>
            <person name="Bessette D."/>
            <person name="Bloom T."/>
            <person name="Bloom T."/>
            <person name="Boguslavskiy L."/>
            <person name="Bonnet C."/>
            <person name="Boukhgalter B."/>
            <person name="Bourzgui I."/>
            <person name="Brown A."/>
            <person name="Cahill P."/>
            <person name="Channer S."/>
            <person name="Cheshatsang Y."/>
            <person name="Chuda L."/>
            <person name="Citroen M."/>
            <person name="Collymore A."/>
            <person name="Cooke P."/>
            <person name="Costello M."/>
            <person name="D'Aco K."/>
            <person name="Daza R."/>
            <person name="De Haan G."/>
            <person name="DeGray S."/>
            <person name="DeMaso C."/>
            <person name="Dhargay N."/>
            <person name="Dooley K."/>
            <person name="Dooley E."/>
            <person name="Doricent M."/>
            <person name="Dorje P."/>
            <person name="Dorjee K."/>
            <person name="Dupes A."/>
            <person name="Elong R."/>
            <person name="Falk J."/>
            <person name="Farina A."/>
            <person name="Faro S."/>
            <person name="Ferguson D."/>
            <person name="Fisher S."/>
            <person name="Foley C.D."/>
            <person name="Franke A."/>
            <person name="Friedrich D."/>
            <person name="Gadbois L."/>
            <person name="Gearin G."/>
            <person name="Gearin C.R."/>
            <person name="Giannoukos G."/>
            <person name="Goode T."/>
            <person name="Graham J."/>
            <person name="Grandbois E."/>
            <person name="Grewal S."/>
            <person name="Gyaltsen K."/>
            <person name="Hafez N."/>
            <person name="Hagos B."/>
            <person name="Hall J."/>
            <person name="Henson C."/>
            <person name="Hollinger A."/>
            <person name="Honan T."/>
            <person name="Huard M.D."/>
            <person name="Hughes L."/>
            <person name="Hurhula B."/>
            <person name="Husby M.E."/>
            <person name="Kamat A."/>
            <person name="Kanga B."/>
            <person name="Kashin S."/>
            <person name="Khazanovich D."/>
            <person name="Kisner P."/>
            <person name="Lance K."/>
            <person name="Lara M."/>
            <person name="Lee W."/>
            <person name="Lennon N."/>
            <person name="Letendre F."/>
            <person name="LeVine R."/>
            <person name="Lipovsky A."/>
            <person name="Liu X."/>
            <person name="Liu J."/>
            <person name="Liu S."/>
            <person name="Lokyitsang T."/>
            <person name="Lokyitsang Y."/>
            <person name="Lubonja R."/>
            <person name="Lui A."/>
            <person name="MacDonald P."/>
            <person name="Magnisalis V."/>
            <person name="Maru K."/>
            <person name="Matthews C."/>
            <person name="McCusker W."/>
            <person name="McDonough S."/>
            <person name="Mehta T."/>
            <person name="Meldrim J."/>
            <person name="Meneus L."/>
            <person name="Mihai O."/>
            <person name="Mihalev A."/>
            <person name="Mihova T."/>
            <person name="Mittelman R."/>
            <person name="Mlenga V."/>
            <person name="Montmayeur A."/>
            <person name="Mulrain L."/>
            <person name="Navidi A."/>
            <person name="Naylor J."/>
            <person name="Negash T."/>
            <person name="Nguyen T."/>
            <person name="Nguyen N."/>
            <person name="Nicol R."/>
            <person name="Norbu C."/>
            <person name="Norbu N."/>
            <person name="Novod N."/>
            <person name="O'Neill B."/>
            <person name="Osman S."/>
            <person name="Markiewicz E."/>
            <person name="Oyono O.L."/>
            <person name="Patti C."/>
            <person name="Phunkhang P."/>
            <person name="Pierre F."/>
            <person name="Priest M."/>
            <person name="Raghuraman S."/>
            <person name="Rege F."/>
            <person name="Reyes R."/>
            <person name="Rise C."/>
            <person name="Rogov P."/>
            <person name="Ross K."/>
            <person name="Ryan E."/>
            <person name="Settipalli S."/>
            <person name="Shea T."/>
            <person name="Sherpa N."/>
            <person name="Shi L."/>
            <person name="Shih D."/>
            <person name="Sparrow T."/>
            <person name="Spaulding J."/>
            <person name="Stalker J."/>
            <person name="Stange-Thomann N."/>
            <person name="Stavropoulos S."/>
            <person name="Stone C."/>
            <person name="Strader C."/>
            <person name="Tesfaye S."/>
            <person name="Thomson T."/>
            <person name="Thoulutsang Y."/>
            <person name="Thoulutsang D."/>
            <person name="Topham K."/>
            <person name="Topping I."/>
            <person name="Tsamla T."/>
            <person name="Vassiliev H."/>
            <person name="Vo A."/>
            <person name="Wangchuk T."/>
            <person name="Wangdi T."/>
            <person name="Weiand M."/>
            <person name="Wilkinson J."/>
            <person name="Wilson A."/>
            <person name="Yadav S."/>
            <person name="Young G."/>
            <person name="Yu Q."/>
            <person name="Zembek L."/>
            <person name="Zhong D."/>
            <person name="Zimmer A."/>
            <person name="Zwirko Z."/>
            <person name="Jaffe D.B."/>
            <person name="Alvarez P."/>
            <person name="Brockman W."/>
            <person name="Butler J."/>
            <person name="Chin C."/>
            <person name="Gnerre S."/>
            <person name="MacCallum I."/>
            <person name="Graves J.A."/>
            <person name="Ponting C.P."/>
            <person name="Breen M."/>
            <person name="Samollow P.B."/>
            <person name="Lander E.S."/>
            <person name="Lindblad-Toh K."/>
        </authorList>
    </citation>
    <scope>NUCLEOTIDE SEQUENCE [LARGE SCALE GENOMIC DNA]</scope>
</reference>
<dbReference type="Ensembl" id="ENSMODT00000086184.1">
    <property type="protein sequence ID" value="ENSMODP00000057471.1"/>
    <property type="gene ID" value="ENSMODG00000045587.1"/>
</dbReference>
<evidence type="ECO:0000313" key="3">
    <source>
        <dbReference type="Ensembl" id="ENSMODP00000057471.1"/>
    </source>
</evidence>
<evidence type="ECO:0000313" key="4">
    <source>
        <dbReference type="Proteomes" id="UP000002280"/>
    </source>
</evidence>
<dbReference type="InterPro" id="IPR050169">
    <property type="entry name" value="Krueppel_C2H2_ZnF"/>
</dbReference>
<feature type="compositionally biased region" description="Polar residues" evidence="1">
    <location>
        <begin position="17"/>
        <end position="26"/>
    </location>
</feature>
<sequence length="155" mass="17024">MLPLGERASPLSKPSRLHSSQDSSRGASEEPEARAAFLGPSRGRQRGPEWPGRLPAMPQRPVTFGDVSVDFSRDEWRRLSPAQRLLYRDVMLENFGNLVLLGLAVSKPELIRRLERGEAPWLPGRGASRAASPGSARSPLHQLTSIFLLSVAHSP</sequence>
<dbReference type="PANTHER" id="PTHR23232:SF117">
    <property type="entry name" value="KRAB DOMAIN-CONTAINING PROTEIN"/>
    <property type="match status" value="1"/>
</dbReference>
<dbReference type="PROSITE" id="PS50805">
    <property type="entry name" value="KRAB"/>
    <property type="match status" value="1"/>
</dbReference>
<dbReference type="KEGG" id="mdo:100012480"/>
<dbReference type="Gene3D" id="6.10.140.140">
    <property type="match status" value="1"/>
</dbReference>
<dbReference type="PANTHER" id="PTHR23232">
    <property type="entry name" value="KRAB DOMAIN C2H2 ZINC FINGER"/>
    <property type="match status" value="1"/>
</dbReference>
<reference evidence="3" key="3">
    <citation type="submission" date="2025-09" db="UniProtKB">
        <authorList>
            <consortium name="Ensembl"/>
        </authorList>
    </citation>
    <scope>IDENTIFICATION</scope>
</reference>
<keyword evidence="4" id="KW-1185">Reference proteome</keyword>
<dbReference type="Bgee" id="ENSMODG00000045587">
    <property type="expression patterns" value="Expressed in cerebellum and 19 other cell types or tissues"/>
</dbReference>
<dbReference type="GeneTree" id="ENSGT00940000162857"/>
<evidence type="ECO:0000259" key="2">
    <source>
        <dbReference type="PROSITE" id="PS50805"/>
    </source>
</evidence>
<feature type="domain" description="KRAB" evidence="2">
    <location>
        <begin position="62"/>
        <end position="133"/>
    </location>
</feature>
<dbReference type="Proteomes" id="UP000002280">
    <property type="component" value="Chromosome 8"/>
</dbReference>
<dbReference type="GO" id="GO:0006355">
    <property type="term" value="P:regulation of DNA-templated transcription"/>
    <property type="evidence" value="ECO:0007669"/>
    <property type="project" value="InterPro"/>
</dbReference>
<dbReference type="Pfam" id="PF01352">
    <property type="entry name" value="KRAB"/>
    <property type="match status" value="1"/>
</dbReference>
<dbReference type="STRING" id="13616.ENSMODP00000057471"/>
<dbReference type="InParanoid" id="A0A5F8HBZ2"/>
<proteinExistence type="predicted"/>
<reference evidence="3" key="2">
    <citation type="submission" date="2025-08" db="UniProtKB">
        <authorList>
            <consortium name="Ensembl"/>
        </authorList>
    </citation>
    <scope>IDENTIFICATION</scope>
</reference>
<dbReference type="SMART" id="SM00349">
    <property type="entry name" value="KRAB"/>
    <property type="match status" value="1"/>
</dbReference>
<dbReference type="InterPro" id="IPR001909">
    <property type="entry name" value="KRAB"/>
</dbReference>
<feature type="region of interest" description="Disordered" evidence="1">
    <location>
        <begin position="1"/>
        <end position="61"/>
    </location>
</feature>
<accession>A0A5F8HBZ2</accession>
<protein>
    <submittedName>
        <fullName evidence="3">Zinc finger protein 90-like</fullName>
    </submittedName>
</protein>
<name>A0A5F8HBZ2_MONDO</name>
<dbReference type="InterPro" id="IPR036051">
    <property type="entry name" value="KRAB_dom_sf"/>
</dbReference>
<dbReference type="SUPFAM" id="SSF109640">
    <property type="entry name" value="KRAB domain (Kruppel-associated box)"/>
    <property type="match status" value="1"/>
</dbReference>
<dbReference type="CDD" id="cd07765">
    <property type="entry name" value="KRAB_A-box"/>
    <property type="match status" value="1"/>
</dbReference>